<dbReference type="NCBIfam" id="TIGR02937">
    <property type="entry name" value="sigma70-ECF"/>
    <property type="match status" value="1"/>
</dbReference>
<comment type="similarity">
    <text evidence="1">Belongs to the sigma-70 factor family. ECF subfamily.</text>
</comment>
<comment type="caution">
    <text evidence="6">The sequence shown here is derived from an EMBL/GenBank/DDBJ whole genome shotgun (WGS) entry which is preliminary data.</text>
</comment>
<keyword evidence="4" id="KW-0804">Transcription</keyword>
<dbReference type="Proteomes" id="UP000265926">
    <property type="component" value="Unassembled WGS sequence"/>
</dbReference>
<dbReference type="InterPro" id="IPR014284">
    <property type="entry name" value="RNA_pol_sigma-70_dom"/>
</dbReference>
<keyword evidence="2" id="KW-0805">Transcription regulation</keyword>
<keyword evidence="7" id="KW-1185">Reference proteome</keyword>
<dbReference type="GO" id="GO:0006352">
    <property type="term" value="P:DNA-templated transcription initiation"/>
    <property type="evidence" value="ECO:0007669"/>
    <property type="project" value="InterPro"/>
</dbReference>
<evidence type="ECO:0000256" key="4">
    <source>
        <dbReference type="ARBA" id="ARBA00023163"/>
    </source>
</evidence>
<dbReference type="RefSeq" id="WP_119438959.1">
    <property type="nucleotide sequence ID" value="NZ_QWGR01000009.1"/>
</dbReference>
<sequence length="197" mass="23535">MQKNFDYEIWQRFRKGDEKAFSYIFDTYHLQLFEYGQRFTRNENLVRDSIQDLFFELARKKERLSPTDNISFYLLKSLRIRIFGNMRKEKNRGEEIKAEIPDEFFLTYSTDVDEIEKELKLDLLADAVNKLPARQKETVYLKFYKNLSNTEVAEIMQVNYQSVGNNIQKAIHKLKSILQSDSDTVILFLLEMSSRKL</sequence>
<dbReference type="InterPro" id="IPR013324">
    <property type="entry name" value="RNA_pol_sigma_r3/r4-like"/>
</dbReference>
<gene>
    <name evidence="6" type="ORF">D1614_15925</name>
</gene>
<dbReference type="PANTHER" id="PTHR43133">
    <property type="entry name" value="RNA POLYMERASE ECF-TYPE SIGMA FACTO"/>
    <property type="match status" value="1"/>
</dbReference>
<organism evidence="6 7">
    <name type="scientific">Maribellus luteus</name>
    <dbReference type="NCBI Taxonomy" id="2305463"/>
    <lineage>
        <taxon>Bacteria</taxon>
        <taxon>Pseudomonadati</taxon>
        <taxon>Bacteroidota</taxon>
        <taxon>Bacteroidia</taxon>
        <taxon>Marinilabiliales</taxon>
        <taxon>Prolixibacteraceae</taxon>
        <taxon>Maribellus</taxon>
    </lineage>
</organism>
<protein>
    <submittedName>
        <fullName evidence="6">Sigma-70 family RNA polymerase sigma factor</fullName>
    </submittedName>
</protein>
<feature type="domain" description="RNA polymerase sigma factor 70 region 4 type 2" evidence="5">
    <location>
        <begin position="122"/>
        <end position="173"/>
    </location>
</feature>
<keyword evidence="3" id="KW-0731">Sigma factor</keyword>
<dbReference type="AlphaFoldDB" id="A0A399SZR8"/>
<dbReference type="SUPFAM" id="SSF88659">
    <property type="entry name" value="Sigma3 and sigma4 domains of RNA polymerase sigma factors"/>
    <property type="match status" value="1"/>
</dbReference>
<dbReference type="Gene3D" id="1.10.1740.10">
    <property type="match status" value="1"/>
</dbReference>
<evidence type="ECO:0000313" key="6">
    <source>
        <dbReference type="EMBL" id="RIJ47243.1"/>
    </source>
</evidence>
<dbReference type="PANTHER" id="PTHR43133:SF46">
    <property type="entry name" value="RNA POLYMERASE SIGMA-70 FACTOR ECF SUBFAMILY"/>
    <property type="match status" value="1"/>
</dbReference>
<dbReference type="InterPro" id="IPR013249">
    <property type="entry name" value="RNA_pol_sigma70_r4_t2"/>
</dbReference>
<name>A0A399SZR8_9BACT</name>
<evidence type="ECO:0000259" key="5">
    <source>
        <dbReference type="Pfam" id="PF08281"/>
    </source>
</evidence>
<evidence type="ECO:0000313" key="7">
    <source>
        <dbReference type="Proteomes" id="UP000265926"/>
    </source>
</evidence>
<proteinExistence type="inferred from homology"/>
<evidence type="ECO:0000256" key="3">
    <source>
        <dbReference type="ARBA" id="ARBA00023082"/>
    </source>
</evidence>
<dbReference type="Pfam" id="PF08281">
    <property type="entry name" value="Sigma70_r4_2"/>
    <property type="match status" value="1"/>
</dbReference>
<dbReference type="GO" id="GO:0003677">
    <property type="term" value="F:DNA binding"/>
    <property type="evidence" value="ECO:0007669"/>
    <property type="project" value="InterPro"/>
</dbReference>
<dbReference type="GO" id="GO:0016987">
    <property type="term" value="F:sigma factor activity"/>
    <property type="evidence" value="ECO:0007669"/>
    <property type="project" value="UniProtKB-KW"/>
</dbReference>
<dbReference type="OrthoDB" id="1121921at2"/>
<reference evidence="6 7" key="1">
    <citation type="submission" date="2018-08" db="EMBL/GenBank/DDBJ databases">
        <title>Pallidiluteibacterium maritimus gen. nov., sp. nov., isolated from coastal sediment.</title>
        <authorList>
            <person name="Zhou L.Y."/>
        </authorList>
    </citation>
    <scope>NUCLEOTIDE SEQUENCE [LARGE SCALE GENOMIC DNA]</scope>
    <source>
        <strain evidence="6 7">XSD2</strain>
    </source>
</reference>
<accession>A0A399SZR8</accession>
<dbReference type="Gene3D" id="1.10.10.10">
    <property type="entry name" value="Winged helix-like DNA-binding domain superfamily/Winged helix DNA-binding domain"/>
    <property type="match status" value="1"/>
</dbReference>
<dbReference type="InterPro" id="IPR039425">
    <property type="entry name" value="RNA_pol_sigma-70-like"/>
</dbReference>
<dbReference type="InterPro" id="IPR036388">
    <property type="entry name" value="WH-like_DNA-bd_sf"/>
</dbReference>
<evidence type="ECO:0000256" key="1">
    <source>
        <dbReference type="ARBA" id="ARBA00010641"/>
    </source>
</evidence>
<dbReference type="EMBL" id="QWGR01000009">
    <property type="protein sequence ID" value="RIJ47243.1"/>
    <property type="molecule type" value="Genomic_DNA"/>
</dbReference>
<evidence type="ECO:0000256" key="2">
    <source>
        <dbReference type="ARBA" id="ARBA00023015"/>
    </source>
</evidence>
<dbReference type="InterPro" id="IPR013325">
    <property type="entry name" value="RNA_pol_sigma_r2"/>
</dbReference>
<dbReference type="SUPFAM" id="SSF88946">
    <property type="entry name" value="Sigma2 domain of RNA polymerase sigma factors"/>
    <property type="match status" value="1"/>
</dbReference>
<dbReference type="CDD" id="cd06171">
    <property type="entry name" value="Sigma70_r4"/>
    <property type="match status" value="1"/>
</dbReference>